<dbReference type="AlphaFoldDB" id="A0A941IS03"/>
<evidence type="ECO:0000256" key="1">
    <source>
        <dbReference type="SAM" id="Phobius"/>
    </source>
</evidence>
<keyword evidence="1" id="KW-1133">Transmembrane helix</keyword>
<name>A0A941IS03_9ACTN</name>
<keyword evidence="1" id="KW-0472">Membrane</keyword>
<reference evidence="2" key="1">
    <citation type="submission" date="2021-04" db="EMBL/GenBank/DDBJ databases">
        <title>Genome based classification of Actinospica acidithermotolerans sp. nov., an actinobacterium isolated from an Indonesian hot spring.</title>
        <authorList>
            <person name="Kusuma A.B."/>
            <person name="Putra K.E."/>
            <person name="Nafisah S."/>
            <person name="Loh J."/>
            <person name="Nouioui I."/>
            <person name="Goodfellow M."/>
        </authorList>
    </citation>
    <scope>NUCLEOTIDE SEQUENCE</scope>
    <source>
        <strain evidence="2">CSCA 57</strain>
    </source>
</reference>
<organism evidence="2 3">
    <name type="scientific">Actinospica durhamensis</name>
    <dbReference type="NCBI Taxonomy" id="1508375"/>
    <lineage>
        <taxon>Bacteria</taxon>
        <taxon>Bacillati</taxon>
        <taxon>Actinomycetota</taxon>
        <taxon>Actinomycetes</taxon>
        <taxon>Catenulisporales</taxon>
        <taxon>Actinospicaceae</taxon>
        <taxon>Actinospica</taxon>
    </lineage>
</organism>
<evidence type="ECO:0000313" key="3">
    <source>
        <dbReference type="Proteomes" id="UP000675781"/>
    </source>
</evidence>
<comment type="caution">
    <text evidence="2">The sequence shown here is derived from an EMBL/GenBank/DDBJ whole genome shotgun (WGS) entry which is preliminary data.</text>
</comment>
<gene>
    <name evidence="2" type="ORF">KDL01_05810</name>
</gene>
<dbReference type="EMBL" id="JAGSOG010000016">
    <property type="protein sequence ID" value="MBR7832766.1"/>
    <property type="molecule type" value="Genomic_DNA"/>
</dbReference>
<evidence type="ECO:0000313" key="2">
    <source>
        <dbReference type="EMBL" id="MBR7832766.1"/>
    </source>
</evidence>
<proteinExistence type="predicted"/>
<dbReference type="RefSeq" id="WP_212527291.1">
    <property type="nucleotide sequence ID" value="NZ_JAGSOG010000016.1"/>
</dbReference>
<feature type="transmembrane region" description="Helical" evidence="1">
    <location>
        <begin position="6"/>
        <end position="29"/>
    </location>
</feature>
<keyword evidence="3" id="KW-1185">Reference proteome</keyword>
<dbReference type="Proteomes" id="UP000675781">
    <property type="component" value="Unassembled WGS sequence"/>
</dbReference>
<protein>
    <submittedName>
        <fullName evidence="2">Uncharacterized protein</fullName>
    </submittedName>
</protein>
<sequence length="67" mass="6940">MTSHVITVLFEATLTLVTSLAAAATAGYLARRDRATYPQAVTRAAAAFAATLTLGTGLVATWTTLAR</sequence>
<accession>A0A941IS03</accession>
<feature type="transmembrane region" description="Helical" evidence="1">
    <location>
        <begin position="41"/>
        <end position="65"/>
    </location>
</feature>
<keyword evidence="1" id="KW-0812">Transmembrane</keyword>